<dbReference type="Proteomes" id="UP000297225">
    <property type="component" value="Unassembled WGS sequence"/>
</dbReference>
<sequence>MKKLIIYLILAAVLVLSGALLYRSCTAKPAENTILLSASNDAKEIVRLTALEGDQVVPVTFRKGGIGAFGIGYYRTRIYFDVEQMAHAIVGDTLYLRLPEPQVQILEEQQQGFRVLDVWGENILTRLQGPQLSVEDENQMKAKAIKTLRAQLLRDGSLDRAKTQATEMIHKMLSLIPGTVILLDYTDPLPEGDRPIDSYRPLDQ</sequence>
<dbReference type="GeneID" id="66797570"/>
<name>A0A4Y8WS12_9PORP</name>
<dbReference type="Pfam" id="PF14014">
    <property type="entry name" value="DUF4230"/>
    <property type="match status" value="1"/>
</dbReference>
<dbReference type="STRING" id="1122973.GCA_000379925_01352"/>
<dbReference type="RefSeq" id="WP_134849421.1">
    <property type="nucleotide sequence ID" value="NZ_CP197400.1"/>
</dbReference>
<reference evidence="1 2" key="1">
    <citation type="submission" date="2019-03" db="EMBL/GenBank/DDBJ databases">
        <title>Porphyromonas levii Isolated from the Uterus of Dairy Cows.</title>
        <authorList>
            <person name="Francis A.M."/>
        </authorList>
    </citation>
    <scope>NUCLEOTIDE SEQUENCE [LARGE SCALE GENOMIC DNA]</scope>
    <source>
        <strain evidence="1 2">AF5678</strain>
    </source>
</reference>
<organism evidence="1 2">
    <name type="scientific">Porphyromonas levii</name>
    <dbReference type="NCBI Taxonomy" id="28114"/>
    <lineage>
        <taxon>Bacteria</taxon>
        <taxon>Pseudomonadati</taxon>
        <taxon>Bacteroidota</taxon>
        <taxon>Bacteroidia</taxon>
        <taxon>Bacteroidales</taxon>
        <taxon>Porphyromonadaceae</taxon>
        <taxon>Porphyromonas</taxon>
    </lineage>
</organism>
<dbReference type="InterPro" id="IPR025324">
    <property type="entry name" value="DUF4230"/>
</dbReference>
<dbReference type="AlphaFoldDB" id="A0A4Y8WS12"/>
<evidence type="ECO:0000313" key="2">
    <source>
        <dbReference type="Proteomes" id="UP000297225"/>
    </source>
</evidence>
<dbReference type="OrthoDB" id="1011684at2"/>
<comment type="caution">
    <text evidence="1">The sequence shown here is derived from an EMBL/GenBank/DDBJ whole genome shotgun (WGS) entry which is preliminary data.</text>
</comment>
<proteinExistence type="predicted"/>
<evidence type="ECO:0000313" key="1">
    <source>
        <dbReference type="EMBL" id="TFH95850.1"/>
    </source>
</evidence>
<keyword evidence="2" id="KW-1185">Reference proteome</keyword>
<accession>A0A4Y8WS12</accession>
<gene>
    <name evidence="1" type="ORF">E4P47_03610</name>
</gene>
<dbReference type="EMBL" id="SPNC01000036">
    <property type="protein sequence ID" value="TFH95850.1"/>
    <property type="molecule type" value="Genomic_DNA"/>
</dbReference>
<protein>
    <submittedName>
        <fullName evidence="1">DUF4230 domain-containing protein</fullName>
    </submittedName>
</protein>